<evidence type="ECO:0000256" key="1">
    <source>
        <dbReference type="ARBA" id="ARBA00005541"/>
    </source>
</evidence>
<keyword evidence="3" id="KW-0175">Coiled coil</keyword>
<evidence type="ECO:0000313" key="5">
    <source>
        <dbReference type="Proteomes" id="UP000217065"/>
    </source>
</evidence>
<gene>
    <name evidence="4" type="ORF">CF394_04110</name>
</gene>
<dbReference type="PIRSF" id="PIRSF026508">
    <property type="entry name" value="TelA"/>
    <property type="match status" value="1"/>
</dbReference>
<dbReference type="Proteomes" id="UP000217065">
    <property type="component" value="Unassembled WGS sequence"/>
</dbReference>
<keyword evidence="5" id="KW-1185">Reference proteome</keyword>
<comment type="caution">
    <text evidence="4">The sequence shown here is derived from an EMBL/GenBank/DDBJ whole genome shotgun (WGS) entry which is preliminary data.</text>
</comment>
<evidence type="ECO:0000256" key="3">
    <source>
        <dbReference type="SAM" id="Coils"/>
    </source>
</evidence>
<accession>A0A264W576</accession>
<reference evidence="4 5" key="1">
    <citation type="submission" date="2017-07" db="EMBL/GenBank/DDBJ databases">
        <title>Tetzosporium hominis gen.nov. sp.nov.</title>
        <authorList>
            <person name="Tetz G."/>
            <person name="Tetz V."/>
        </authorList>
    </citation>
    <scope>NUCLEOTIDE SEQUENCE [LARGE SCALE GENOMIC DNA]</scope>
    <source>
        <strain evidence="4 5">VT-49</strain>
    </source>
</reference>
<comment type="similarity">
    <text evidence="1 2">Belongs to the TelA family.</text>
</comment>
<feature type="coiled-coil region" evidence="3">
    <location>
        <begin position="356"/>
        <end position="383"/>
    </location>
</feature>
<sequence length="385" mass="44412">MNAEQTNQTDYLLDELLMEPVSKAETPATQQVKLLDRLTEEEQTKAKQLATQIPVGDYESILTYGATAQNELTKFSHQMLDHVQKKDIGPVGDILSDLMKKLNEINPEDLNQKEKKGIRKLFSKVNRSLQEVMSRYQKLSTQVDRIGIQLEHSKRGLVEDVRMLDKLYDQNKNYFKALNIYIAAAELKRDEIVSTTIPALRQKAEQSNDQMAFQEVHDMTQFVDRLEKRIYDLQLSRQITIQSAPQIRMIQQTNQTLAEKIQSSIMTSIPLWKNQIAIALTLNRQQKAVSAQRQVTATTNELLLKNSEMLKVNSIETAKENERGIVEIDTLKKTQENLLSTIEETLQIQADGRMKRKAAELEIARMEEELKNRLLQIQERSENRM</sequence>
<dbReference type="EMBL" id="NOKQ01000187">
    <property type="protein sequence ID" value="OZS78730.1"/>
    <property type="molecule type" value="Genomic_DNA"/>
</dbReference>
<protein>
    <submittedName>
        <fullName evidence="4">Toxic anion resistance protein</fullName>
    </submittedName>
</protein>
<organism evidence="4 5">
    <name type="scientific">Tetzosporium hominis</name>
    <dbReference type="NCBI Taxonomy" id="2020506"/>
    <lineage>
        <taxon>Bacteria</taxon>
        <taxon>Bacillati</taxon>
        <taxon>Bacillota</taxon>
        <taxon>Bacilli</taxon>
        <taxon>Bacillales</taxon>
        <taxon>Caryophanaceae</taxon>
        <taxon>Tetzosporium</taxon>
    </lineage>
</organism>
<name>A0A264W576_9BACL</name>
<dbReference type="PANTHER" id="PTHR38432:SF1">
    <property type="entry name" value="TELA-LIKE PROTEIN SAOUHSC_01408"/>
    <property type="match status" value="1"/>
</dbReference>
<dbReference type="InterPro" id="IPR008863">
    <property type="entry name" value="Toxic_anion-R_TelA"/>
</dbReference>
<dbReference type="PANTHER" id="PTHR38432">
    <property type="entry name" value="TELA-LIKE PROTEIN SAOUHSC_01408"/>
    <property type="match status" value="1"/>
</dbReference>
<dbReference type="AlphaFoldDB" id="A0A264W576"/>
<proteinExistence type="inferred from homology"/>
<evidence type="ECO:0000313" key="4">
    <source>
        <dbReference type="EMBL" id="OZS78730.1"/>
    </source>
</evidence>
<evidence type="ECO:0000256" key="2">
    <source>
        <dbReference type="PIRNR" id="PIRNR026508"/>
    </source>
</evidence>
<dbReference type="OrthoDB" id="9768858at2"/>
<dbReference type="Pfam" id="PF05816">
    <property type="entry name" value="TelA"/>
    <property type="match status" value="1"/>
</dbReference>